<reference evidence="1" key="1">
    <citation type="submission" date="2020-08" db="EMBL/GenBank/DDBJ databases">
        <title>Complete genome sequence of Weissella confusa strain FS54 provides insights into metabolic potential.</title>
        <authorList>
            <person name="Fhoula I."/>
            <person name="Najjari A."/>
            <person name="Lekired A."/>
            <person name="Bessrour-Aouam N."/>
            <person name="Jaballah S."/>
            <person name="Klibi N."/>
            <person name="Ouzari H.-I."/>
        </authorList>
    </citation>
    <scope>NUCLEOTIDE SEQUENCE</scope>
    <source>
        <strain evidence="1">FS54</strain>
    </source>
</reference>
<name>A0A329G6N6_WEICO</name>
<evidence type="ECO:0000313" key="1">
    <source>
        <dbReference type="EMBL" id="MBC6499535.1"/>
    </source>
</evidence>
<dbReference type="AlphaFoldDB" id="A0A329G6N6"/>
<gene>
    <name evidence="1" type="ORF">H7R52_15525</name>
</gene>
<dbReference type="Proteomes" id="UP000650485">
    <property type="component" value="Unassembled WGS sequence"/>
</dbReference>
<proteinExistence type="predicted"/>
<evidence type="ECO:0000313" key="2">
    <source>
        <dbReference type="Proteomes" id="UP000650485"/>
    </source>
</evidence>
<protein>
    <submittedName>
        <fullName evidence="1">GlsB/YeaQ/YmgE family stress response membrane protein</fullName>
    </submittedName>
</protein>
<comment type="caution">
    <text evidence="1">The sequence shown here is derived from an EMBL/GenBank/DDBJ whole genome shotgun (WGS) entry which is preliminary data.</text>
</comment>
<dbReference type="RefSeq" id="WP_112464104.1">
    <property type="nucleotide sequence ID" value="NZ_CABJBN010000002.1"/>
</dbReference>
<sequence>MGIIVFLIIATLLGKIVSLVVGKGYGFSWPVSFVGGVLGSWLGTRILGTFGTQWLTFNWLPSLIGIVVVMVVFKLIDKKLFD</sequence>
<dbReference type="EMBL" id="JACSZT010000020">
    <property type="protein sequence ID" value="MBC6499535.1"/>
    <property type="molecule type" value="Genomic_DNA"/>
</dbReference>
<organism evidence="1 2">
    <name type="scientific">Weissella confusa</name>
    <name type="common">Lactobacillus confusus</name>
    <dbReference type="NCBI Taxonomy" id="1583"/>
    <lineage>
        <taxon>Bacteria</taxon>
        <taxon>Bacillati</taxon>
        <taxon>Bacillota</taxon>
        <taxon>Bacilli</taxon>
        <taxon>Lactobacillales</taxon>
        <taxon>Lactobacillaceae</taxon>
        <taxon>Weissella</taxon>
    </lineage>
</organism>
<accession>A0A329G6N6</accession>